<sequence length="390" mass="42329">MTLLQGSAAYETLDEQKLETDVLASDVDECTLYTEPCTGGSMCVNNVTGNYTCACEVGYSLSGYRGPCNDINECVATDVSPCEANSICENNEGSFTCRCYQGYTKNETTGECKPPYRTCAEYYEHENLPAGLFYGEYFIDPDGSQALSPFKVQCIFSETHGGNEPLNVLNEELCTHTPDNKHVDTTPNYQGNPGYTGDGVTCNDIDECIYSGSGDICADIGECVNNNGSFTCGCQVGFIKDAESDVCSDVDECLTRVSNCHSLAECNNAVGSFYCQCNPGYTGNGVTCNDIDIDIDECQDATHDCDAHATCQNKIDGFTCTCLPGYAGRGTINHCAGTHPIEPNSFNETCYSSFLFSLPIPMSEICRSSLSNLQISVIMESIQPTRRDYR</sequence>
<evidence type="ECO:0000256" key="2">
    <source>
        <dbReference type="ARBA" id="ARBA00022729"/>
    </source>
</evidence>
<evidence type="ECO:0000256" key="3">
    <source>
        <dbReference type="ARBA" id="ARBA00022737"/>
    </source>
</evidence>
<dbReference type="PANTHER" id="PTHR24039:SF28">
    <property type="entry name" value="EGF-LIKE DOMAIN-CONTAINING PROTEIN"/>
    <property type="match status" value="1"/>
</dbReference>
<dbReference type="Pfam" id="PF07645">
    <property type="entry name" value="EGF_CA"/>
    <property type="match status" value="3"/>
</dbReference>
<evidence type="ECO:0000313" key="9">
    <source>
        <dbReference type="Proteomes" id="UP000695022"/>
    </source>
</evidence>
<evidence type="ECO:0000256" key="6">
    <source>
        <dbReference type="ARBA" id="ARBA00023180"/>
    </source>
</evidence>
<dbReference type="SUPFAM" id="SSF57184">
    <property type="entry name" value="Growth factor receptor domain"/>
    <property type="match status" value="1"/>
</dbReference>
<protein>
    <submittedName>
        <fullName evidence="10">Adhesion G protein-coupled receptor E2-like</fullName>
    </submittedName>
</protein>
<dbReference type="PANTHER" id="PTHR24039">
    <property type="entry name" value="FIBRILLIN-RELATED"/>
    <property type="match status" value="1"/>
</dbReference>
<dbReference type="SMART" id="SM00181">
    <property type="entry name" value="EGF"/>
    <property type="match status" value="5"/>
</dbReference>
<dbReference type="Gene3D" id="3.30.750.130">
    <property type="match status" value="1"/>
</dbReference>
<feature type="domain" description="EGF-like" evidence="8">
    <location>
        <begin position="70"/>
        <end position="109"/>
    </location>
</feature>
<dbReference type="InterPro" id="IPR000742">
    <property type="entry name" value="EGF"/>
</dbReference>
<dbReference type="CDD" id="cd00054">
    <property type="entry name" value="EGF_CA"/>
    <property type="match status" value="3"/>
</dbReference>
<dbReference type="InterPro" id="IPR000152">
    <property type="entry name" value="EGF-type_Asp/Asn_hydroxyl_site"/>
</dbReference>
<dbReference type="Proteomes" id="UP000695022">
    <property type="component" value="Unplaced"/>
</dbReference>
<feature type="domain" description="EGF-like" evidence="8">
    <location>
        <begin position="294"/>
        <end position="336"/>
    </location>
</feature>
<dbReference type="InterPro" id="IPR018097">
    <property type="entry name" value="EGF_Ca-bd_CS"/>
</dbReference>
<keyword evidence="5" id="KW-1015">Disulfide bond</keyword>
<keyword evidence="1 7" id="KW-0245">EGF-like domain</keyword>
<keyword evidence="9" id="KW-1185">Reference proteome</keyword>
<organism evidence="9 10">
    <name type="scientific">Priapulus caudatus</name>
    <name type="common">Priapulid worm</name>
    <dbReference type="NCBI Taxonomy" id="37621"/>
    <lineage>
        <taxon>Eukaryota</taxon>
        <taxon>Metazoa</taxon>
        <taxon>Ecdysozoa</taxon>
        <taxon>Scalidophora</taxon>
        <taxon>Priapulida</taxon>
        <taxon>Priapulimorpha</taxon>
        <taxon>Priapulimorphida</taxon>
        <taxon>Priapulidae</taxon>
        <taxon>Priapulus</taxon>
    </lineage>
</organism>
<dbReference type="PROSITE" id="PS50026">
    <property type="entry name" value="EGF_3"/>
    <property type="match status" value="5"/>
</dbReference>
<dbReference type="Gene3D" id="2.10.25.10">
    <property type="entry name" value="Laminin"/>
    <property type="match status" value="5"/>
</dbReference>
<dbReference type="SUPFAM" id="SSF57196">
    <property type="entry name" value="EGF/Laminin"/>
    <property type="match status" value="3"/>
</dbReference>
<dbReference type="InterPro" id="IPR001881">
    <property type="entry name" value="EGF-like_Ca-bd_dom"/>
</dbReference>
<dbReference type="RefSeq" id="XP_014681781.1">
    <property type="nucleotide sequence ID" value="XM_014826295.1"/>
</dbReference>
<dbReference type="GeneID" id="106821471"/>
<comment type="caution">
    <text evidence="7">Lacks conserved residue(s) required for the propagation of feature annotation.</text>
</comment>
<dbReference type="InterPro" id="IPR024731">
    <property type="entry name" value="NELL2-like_EGF"/>
</dbReference>
<reference evidence="10" key="1">
    <citation type="submission" date="2025-08" db="UniProtKB">
        <authorList>
            <consortium name="RefSeq"/>
        </authorList>
    </citation>
    <scope>IDENTIFICATION</scope>
</reference>
<dbReference type="InterPro" id="IPR049883">
    <property type="entry name" value="NOTCH1_EGF-like"/>
</dbReference>
<keyword evidence="6" id="KW-0325">Glycoprotein</keyword>
<proteinExistence type="predicted"/>
<evidence type="ECO:0000313" key="10">
    <source>
        <dbReference type="RefSeq" id="XP_014681781.1"/>
    </source>
</evidence>
<feature type="domain" description="EGF-like" evidence="8">
    <location>
        <begin position="204"/>
        <end position="248"/>
    </location>
</feature>
<keyword evidence="3" id="KW-0677">Repeat</keyword>
<dbReference type="PROSITE" id="PS01186">
    <property type="entry name" value="EGF_2"/>
    <property type="match status" value="3"/>
</dbReference>
<feature type="domain" description="EGF-like" evidence="8">
    <location>
        <begin position="249"/>
        <end position="289"/>
    </location>
</feature>
<name>A0ABM1FBG0_PRICU</name>
<dbReference type="PROSITE" id="PS00010">
    <property type="entry name" value="ASX_HYDROXYL"/>
    <property type="match status" value="4"/>
</dbReference>
<dbReference type="InterPro" id="IPR009030">
    <property type="entry name" value="Growth_fac_rcpt_cys_sf"/>
</dbReference>
<feature type="domain" description="EGF-like" evidence="8">
    <location>
        <begin position="26"/>
        <end position="62"/>
    </location>
</feature>
<evidence type="ECO:0000256" key="4">
    <source>
        <dbReference type="ARBA" id="ARBA00022837"/>
    </source>
</evidence>
<dbReference type="SMART" id="SM00179">
    <property type="entry name" value="EGF_CA"/>
    <property type="match status" value="5"/>
</dbReference>
<gene>
    <name evidence="10" type="primary">LOC106821471</name>
</gene>
<accession>A0ABM1FBG0</accession>
<evidence type="ECO:0000256" key="1">
    <source>
        <dbReference type="ARBA" id="ARBA00022536"/>
    </source>
</evidence>
<keyword evidence="4" id="KW-0106">Calcium</keyword>
<dbReference type="Pfam" id="PF12947">
    <property type="entry name" value="EGF_3"/>
    <property type="match status" value="2"/>
</dbReference>
<keyword evidence="2" id="KW-0732">Signal</keyword>
<evidence type="ECO:0000259" key="8">
    <source>
        <dbReference type="PROSITE" id="PS50026"/>
    </source>
</evidence>
<evidence type="ECO:0000256" key="5">
    <source>
        <dbReference type="ARBA" id="ARBA00023157"/>
    </source>
</evidence>
<dbReference type="PROSITE" id="PS01187">
    <property type="entry name" value="EGF_CA"/>
    <property type="match status" value="3"/>
</dbReference>
<evidence type="ECO:0000256" key="7">
    <source>
        <dbReference type="PROSITE-ProRule" id="PRU00076"/>
    </source>
</evidence>